<name>A0A150GPE5_GONPE</name>
<protein>
    <submittedName>
        <fullName evidence="1">Uncharacterized protein</fullName>
    </submittedName>
</protein>
<dbReference type="PANTHER" id="PTHR15723:SF0">
    <property type="entry name" value="CARBOHYDRATE SULFOTRANSFERASE 15"/>
    <property type="match status" value="1"/>
</dbReference>
<comment type="caution">
    <text evidence="1">The sequence shown here is derived from an EMBL/GenBank/DDBJ whole genome shotgun (WGS) entry which is preliminary data.</text>
</comment>
<reference evidence="2" key="1">
    <citation type="journal article" date="2016" name="Nat. Commun.">
        <title>The Gonium pectorale genome demonstrates co-option of cell cycle regulation during the evolution of multicellularity.</title>
        <authorList>
            <person name="Hanschen E.R."/>
            <person name="Marriage T.N."/>
            <person name="Ferris P.J."/>
            <person name="Hamaji T."/>
            <person name="Toyoda A."/>
            <person name="Fujiyama A."/>
            <person name="Neme R."/>
            <person name="Noguchi H."/>
            <person name="Minakuchi Y."/>
            <person name="Suzuki M."/>
            <person name="Kawai-Toyooka H."/>
            <person name="Smith D.R."/>
            <person name="Sparks H."/>
            <person name="Anderson J."/>
            <person name="Bakaric R."/>
            <person name="Luria V."/>
            <person name="Karger A."/>
            <person name="Kirschner M.W."/>
            <person name="Durand P.M."/>
            <person name="Michod R.E."/>
            <person name="Nozaki H."/>
            <person name="Olson B.J."/>
        </authorList>
    </citation>
    <scope>NUCLEOTIDE SEQUENCE [LARGE SCALE GENOMIC DNA]</scope>
    <source>
        <strain evidence="2">NIES-2863</strain>
    </source>
</reference>
<keyword evidence="2" id="KW-1185">Reference proteome</keyword>
<evidence type="ECO:0000313" key="1">
    <source>
        <dbReference type="EMBL" id="KXZ51709.1"/>
    </source>
</evidence>
<dbReference type="AlphaFoldDB" id="A0A150GPE5"/>
<gene>
    <name evidence="1" type="ORF">GPECTOR_11g158</name>
</gene>
<accession>A0A150GPE5</accession>
<sequence length="144" mass="15946">MATKLLNRPVDGVRSGTPLTIAKMRVFKEPGPQEVERLRRAARVLDPELMEQIPDSFDTSAKNPCWTSSSGEYRCLPYFYVTGLFHAGGLSMADKLAKHPDVVTDACTGCQFWGEEGKKMGFYLDNMRSASNAIKEAPSTKVIL</sequence>
<proteinExistence type="predicted"/>
<dbReference type="InterPro" id="IPR052654">
    <property type="entry name" value="CS_Sulfotransferase"/>
</dbReference>
<dbReference type="GO" id="GO:0019319">
    <property type="term" value="P:hexose biosynthetic process"/>
    <property type="evidence" value="ECO:0007669"/>
    <property type="project" value="TreeGrafter"/>
</dbReference>
<dbReference type="EMBL" id="LSYV01000012">
    <property type="protein sequence ID" value="KXZ51709.1"/>
    <property type="molecule type" value="Genomic_DNA"/>
</dbReference>
<dbReference type="GO" id="GO:0050659">
    <property type="term" value="F:N-acetylgalactosamine 4-sulfate 6-O-sulfotransferase activity"/>
    <property type="evidence" value="ECO:0007669"/>
    <property type="project" value="TreeGrafter"/>
</dbReference>
<dbReference type="OrthoDB" id="526228at2759"/>
<organism evidence="1 2">
    <name type="scientific">Gonium pectorale</name>
    <name type="common">Green alga</name>
    <dbReference type="NCBI Taxonomy" id="33097"/>
    <lineage>
        <taxon>Eukaryota</taxon>
        <taxon>Viridiplantae</taxon>
        <taxon>Chlorophyta</taxon>
        <taxon>core chlorophytes</taxon>
        <taxon>Chlorophyceae</taxon>
        <taxon>CS clade</taxon>
        <taxon>Chlamydomonadales</taxon>
        <taxon>Volvocaceae</taxon>
        <taxon>Gonium</taxon>
    </lineage>
</organism>
<dbReference type="STRING" id="33097.A0A150GPE5"/>
<dbReference type="Proteomes" id="UP000075714">
    <property type="component" value="Unassembled WGS sequence"/>
</dbReference>
<evidence type="ECO:0000313" key="2">
    <source>
        <dbReference type="Proteomes" id="UP000075714"/>
    </source>
</evidence>
<dbReference type="PANTHER" id="PTHR15723">
    <property type="entry name" value="CARBOHYDRATE SULFOTRANSFERASE 15"/>
    <property type="match status" value="1"/>
</dbReference>